<dbReference type="Proteomes" id="UP000037210">
    <property type="component" value="Unassembled WGS sequence"/>
</dbReference>
<organism evidence="2 3">
    <name type="scientific">miscellaneous Crenarchaeota group-15 archaeon DG-45</name>
    <dbReference type="NCBI Taxonomy" id="1685127"/>
    <lineage>
        <taxon>Archaea</taxon>
        <taxon>Candidatus Bathyarchaeota</taxon>
        <taxon>MCG-15</taxon>
    </lineage>
</organism>
<dbReference type="EMBL" id="LFWZ01000003">
    <property type="protein sequence ID" value="KON31499.1"/>
    <property type="molecule type" value="Genomic_DNA"/>
</dbReference>
<sequence>MFERFKIFLGIALLGFVAGVGIYFAYKLILRHFPFLSSEWLISEWLISGFVGMGFMLVIIPLWAYTTRGS</sequence>
<keyword evidence="1" id="KW-0812">Transmembrane</keyword>
<gene>
    <name evidence="2" type="ORF">AC482_00475</name>
</gene>
<name>A0A0M0BSV0_9ARCH</name>
<accession>A0A0M0BSV0</accession>
<reference evidence="2 3" key="1">
    <citation type="submission" date="2015-06" db="EMBL/GenBank/DDBJ databases">
        <title>New insights into the roles of widespread benthic archaea in carbon and nitrogen cycling.</title>
        <authorList>
            <person name="Lazar C.S."/>
            <person name="Baker B.J."/>
            <person name="Seitz K.W."/>
            <person name="Hyde A.S."/>
            <person name="Dick G.J."/>
            <person name="Hinrichs K.-U."/>
            <person name="Teske A.P."/>
        </authorList>
    </citation>
    <scope>NUCLEOTIDE SEQUENCE [LARGE SCALE GENOMIC DNA]</scope>
    <source>
        <strain evidence="2">DG-45</strain>
    </source>
</reference>
<evidence type="ECO:0000313" key="2">
    <source>
        <dbReference type="EMBL" id="KON31499.1"/>
    </source>
</evidence>
<protein>
    <submittedName>
        <fullName evidence="2">Uncharacterized protein</fullName>
    </submittedName>
</protein>
<evidence type="ECO:0000313" key="3">
    <source>
        <dbReference type="Proteomes" id="UP000037210"/>
    </source>
</evidence>
<feature type="transmembrane region" description="Helical" evidence="1">
    <location>
        <begin position="7"/>
        <end position="26"/>
    </location>
</feature>
<feature type="transmembrane region" description="Helical" evidence="1">
    <location>
        <begin position="46"/>
        <end position="65"/>
    </location>
</feature>
<keyword evidence="1" id="KW-1133">Transmembrane helix</keyword>
<evidence type="ECO:0000256" key="1">
    <source>
        <dbReference type="SAM" id="Phobius"/>
    </source>
</evidence>
<keyword evidence="1" id="KW-0472">Membrane</keyword>
<comment type="caution">
    <text evidence="2">The sequence shown here is derived from an EMBL/GenBank/DDBJ whole genome shotgun (WGS) entry which is preliminary data.</text>
</comment>
<proteinExistence type="predicted"/>
<dbReference type="AlphaFoldDB" id="A0A0M0BSV0"/>